<accession>A0ABP8Z9K6</accession>
<dbReference type="Proteomes" id="UP001499882">
    <property type="component" value="Unassembled WGS sequence"/>
</dbReference>
<dbReference type="InterPro" id="IPR001926">
    <property type="entry name" value="TrpB-like_PALP"/>
</dbReference>
<comment type="cofactor">
    <cofactor evidence="1">
        <name>pyridoxal 5'-phosphate</name>
        <dbReference type="ChEBI" id="CHEBI:597326"/>
    </cofactor>
</comment>
<evidence type="ECO:0000256" key="3">
    <source>
        <dbReference type="ARBA" id="ARBA00022898"/>
    </source>
</evidence>
<protein>
    <submittedName>
        <fullName evidence="5">D-cysteine desulfhydrase</fullName>
    </submittedName>
</protein>
<sequence length="347" mass="36317">MTPTTERIAVARERLARLPRLEIACLPTPLEEHQRLAAELGLASLLVKREDLTGLAFGGNKVRELDFIMAAAVAAEADTFVAGGGGTQSNHARQCAAAARKVGLEPVIVLRRTAETRHASGNLLVTELLADDVRWVDIDAGLSDREATADAMDLVADELRAAGRTPYVLRSSFHPLAAAGYVDAGLELVEQLAARGVDDAQVVCSSMGATRVGLHLALAACGLNWPIHAMGWRPTDDGLSDRLVRLADETVELTGLEVPPYDRSAFTTFDHGGPAYGVPSAAGAAAAALAARTEGLLLDPVYTAKAFAGMIAEVGSGRIDRSRPIVFVHSGGLPVVFAQDGAGTEAG</sequence>
<dbReference type="PIRSF" id="PIRSF006278">
    <property type="entry name" value="ACCD_DCysDesulf"/>
    <property type="match status" value="1"/>
</dbReference>
<keyword evidence="6" id="KW-1185">Reference proteome</keyword>
<feature type="domain" description="Tryptophan synthase beta chain-like PALP" evidence="4">
    <location>
        <begin position="26"/>
        <end position="331"/>
    </location>
</feature>
<keyword evidence="3" id="KW-0663">Pyridoxal phosphate</keyword>
<name>A0ABP8Z9K6_9ACTN</name>
<dbReference type="RefSeq" id="WP_345528668.1">
    <property type="nucleotide sequence ID" value="NZ_BAABKN010000025.1"/>
</dbReference>
<dbReference type="Pfam" id="PF00291">
    <property type="entry name" value="PALP"/>
    <property type="match status" value="1"/>
</dbReference>
<evidence type="ECO:0000259" key="4">
    <source>
        <dbReference type="Pfam" id="PF00291"/>
    </source>
</evidence>
<gene>
    <name evidence="5" type="ORF">GCM10023350_39360</name>
</gene>
<dbReference type="EMBL" id="BAABKN010000025">
    <property type="protein sequence ID" value="GAA4750319.1"/>
    <property type="molecule type" value="Genomic_DNA"/>
</dbReference>
<dbReference type="PANTHER" id="PTHR43780:SF2">
    <property type="entry name" value="1-AMINOCYCLOPROPANE-1-CARBOXYLATE DEAMINASE-RELATED"/>
    <property type="match status" value="1"/>
</dbReference>
<evidence type="ECO:0000313" key="5">
    <source>
        <dbReference type="EMBL" id="GAA4750319.1"/>
    </source>
</evidence>
<organism evidence="5 6">
    <name type="scientific">Nocardioides endophyticus</name>
    <dbReference type="NCBI Taxonomy" id="1353775"/>
    <lineage>
        <taxon>Bacteria</taxon>
        <taxon>Bacillati</taxon>
        <taxon>Actinomycetota</taxon>
        <taxon>Actinomycetes</taxon>
        <taxon>Propionibacteriales</taxon>
        <taxon>Nocardioidaceae</taxon>
        <taxon>Nocardioides</taxon>
    </lineage>
</organism>
<comment type="caution">
    <text evidence="5">The sequence shown here is derived from an EMBL/GenBank/DDBJ whole genome shotgun (WGS) entry which is preliminary data.</text>
</comment>
<proteinExistence type="inferred from homology"/>
<dbReference type="InterPro" id="IPR027278">
    <property type="entry name" value="ACCD_DCysDesulf"/>
</dbReference>
<evidence type="ECO:0000313" key="6">
    <source>
        <dbReference type="Proteomes" id="UP001499882"/>
    </source>
</evidence>
<evidence type="ECO:0000256" key="1">
    <source>
        <dbReference type="ARBA" id="ARBA00001933"/>
    </source>
</evidence>
<dbReference type="PANTHER" id="PTHR43780">
    <property type="entry name" value="1-AMINOCYCLOPROPANE-1-CARBOXYLATE DEAMINASE-RELATED"/>
    <property type="match status" value="1"/>
</dbReference>
<evidence type="ECO:0000256" key="2">
    <source>
        <dbReference type="ARBA" id="ARBA00008639"/>
    </source>
</evidence>
<dbReference type="SUPFAM" id="SSF53686">
    <property type="entry name" value="Tryptophan synthase beta subunit-like PLP-dependent enzymes"/>
    <property type="match status" value="1"/>
</dbReference>
<reference evidence="6" key="1">
    <citation type="journal article" date="2019" name="Int. J. Syst. Evol. Microbiol.">
        <title>The Global Catalogue of Microorganisms (GCM) 10K type strain sequencing project: providing services to taxonomists for standard genome sequencing and annotation.</title>
        <authorList>
            <consortium name="The Broad Institute Genomics Platform"/>
            <consortium name="The Broad Institute Genome Sequencing Center for Infectious Disease"/>
            <person name="Wu L."/>
            <person name="Ma J."/>
        </authorList>
    </citation>
    <scope>NUCLEOTIDE SEQUENCE [LARGE SCALE GENOMIC DNA]</scope>
    <source>
        <strain evidence="6">JCM 18532</strain>
    </source>
</reference>
<dbReference type="Gene3D" id="3.40.50.1100">
    <property type="match status" value="2"/>
</dbReference>
<dbReference type="InterPro" id="IPR036052">
    <property type="entry name" value="TrpB-like_PALP_sf"/>
</dbReference>
<comment type="similarity">
    <text evidence="2">Belongs to the ACC deaminase/D-cysteine desulfhydrase family.</text>
</comment>